<protein>
    <recommendedName>
        <fullName evidence="4">Rap1a immunity protein domain-containing protein</fullName>
    </recommendedName>
</protein>
<keyword evidence="3" id="KW-1185">Reference proteome</keyword>
<dbReference type="EMBL" id="CP070617">
    <property type="protein sequence ID" value="QSE87882.1"/>
    <property type="molecule type" value="Genomic_DNA"/>
</dbReference>
<name>A0A974ZRZ7_9NOCA</name>
<geneLocation type="plasmid" evidence="2 3">
    <name>unnamed2</name>
</geneLocation>
<evidence type="ECO:0000313" key="3">
    <source>
        <dbReference type="Proteomes" id="UP000662986"/>
    </source>
</evidence>
<reference evidence="2 3" key="2">
    <citation type="journal article" date="2022" name="Arch. Microbiol.">
        <title>Rhodococcus pseudokoreensis sp. nov. isolated from the rhizosphere of young M26 apple rootstocks.</title>
        <authorList>
            <person name="Kampfer P."/>
            <person name="Glaeser S.P."/>
            <person name="Blom J."/>
            <person name="Wolf J."/>
            <person name="Benning S."/>
            <person name="Schloter M."/>
            <person name="Neumann-Schaal M."/>
        </authorList>
    </citation>
    <scope>NUCLEOTIDE SEQUENCE [LARGE SCALE GENOMIC DNA]</scope>
    <source>
        <strain evidence="2 3">R79</strain>
    </source>
</reference>
<evidence type="ECO:0000256" key="1">
    <source>
        <dbReference type="SAM" id="MobiDB-lite"/>
    </source>
</evidence>
<keyword evidence="2" id="KW-0614">Plasmid</keyword>
<gene>
    <name evidence="2" type="ORF">JWS13_04500</name>
</gene>
<proteinExistence type="predicted"/>
<sequence length="134" mass="14468">MAPSVTVISFTPNPGRAPLPDAAAVADYLQQGSIIVRAVGFAEDCIDPTAGAVVPIGCATDGEYSWPLAIAYYVRRYGIPFDGRLLESIRERNYQCPSVPPESVQQIRHETWASPSADPPSGTPFSEQDDDPFL</sequence>
<reference evidence="2 3" key="1">
    <citation type="journal article" date="2021" name="Microbiol. Resour. Announc.">
        <title>Complete Genome Sequences of Two Rhodococcus sp. Strains with Large and Linear Chromosomes, Isolated from Apple Rhizosphere.</title>
        <authorList>
            <person name="Benning S."/>
            <person name="Brugnone N."/>
            <person name="Siani R."/>
            <person name="Kublik S."/>
            <person name="Schloter M."/>
            <person name="Rad V."/>
        </authorList>
    </citation>
    <scope>NUCLEOTIDE SEQUENCE [LARGE SCALE GENOMIC DNA]</scope>
    <source>
        <strain evidence="2 3">R79</strain>
    </source>
</reference>
<dbReference type="RefSeq" id="WP_206004645.1">
    <property type="nucleotide sequence ID" value="NZ_CP070617.1"/>
</dbReference>
<feature type="region of interest" description="Disordered" evidence="1">
    <location>
        <begin position="97"/>
        <end position="134"/>
    </location>
</feature>
<organism evidence="2 3">
    <name type="scientific">Rhodococcus pseudokoreensis</name>
    <dbReference type="NCBI Taxonomy" id="2811421"/>
    <lineage>
        <taxon>Bacteria</taxon>
        <taxon>Bacillati</taxon>
        <taxon>Actinomycetota</taxon>
        <taxon>Actinomycetes</taxon>
        <taxon>Mycobacteriales</taxon>
        <taxon>Nocardiaceae</taxon>
        <taxon>Rhodococcus</taxon>
    </lineage>
</organism>
<dbReference type="Proteomes" id="UP000662986">
    <property type="component" value="Plasmid unnamed2"/>
</dbReference>
<evidence type="ECO:0000313" key="2">
    <source>
        <dbReference type="EMBL" id="QSE87882.1"/>
    </source>
</evidence>
<accession>A0A974ZRZ7</accession>
<evidence type="ECO:0008006" key="4">
    <source>
        <dbReference type="Google" id="ProtNLM"/>
    </source>
</evidence>